<dbReference type="PANTHER" id="PTHR11060:SF0">
    <property type="entry name" value="PROTEIN MEMO1"/>
    <property type="match status" value="1"/>
</dbReference>
<dbReference type="CDD" id="cd07361">
    <property type="entry name" value="MEMO_like"/>
    <property type="match status" value="1"/>
</dbReference>
<reference evidence="2 3" key="1">
    <citation type="submission" date="2024-03" db="EMBL/GenBank/DDBJ databases">
        <title>Complete genome sequence of the green alga Chloropicon roscoffensis RCC1871.</title>
        <authorList>
            <person name="Lemieux C."/>
            <person name="Pombert J.-F."/>
            <person name="Otis C."/>
            <person name="Turmel M."/>
        </authorList>
    </citation>
    <scope>NUCLEOTIDE SEQUENCE [LARGE SCALE GENOMIC DNA]</scope>
    <source>
        <strain evidence="2 3">RCC1871</strain>
    </source>
</reference>
<comment type="similarity">
    <text evidence="1">Belongs to the MEMO1 family.</text>
</comment>
<gene>
    <name evidence="2" type="ORF">HKI87_03g21110</name>
</gene>
<sequence>MGSARKAYHAGSWYSDQEDVLRSQLESFLASAGPGTLKEVAPGSTLKALIGPHAGYSYSGPTAAHGYVNIDPSQVTKIILLGPSHHVYLRGCVVSGASTYETPVGDITVDVETCKALLKTGNFEKMSLRVDEEEHSLELHLPYIAQVMKGHDFSLVPIMVGSIDAELEKVYGEILSEYFGKPGHLFIVSSDFCHWGSRFRYTFYDRSFGKIWRCVEHLDRKGMDLIEKKSPTEFRDYLEEYNNTICGRHPISIFLQAVNLSGVESSIKFVHYAQSSKCLRETDSSVSYASAICYSSS</sequence>
<dbReference type="NCBIfam" id="TIGR04336">
    <property type="entry name" value="AmmeMemoSam_B"/>
    <property type="match status" value="1"/>
</dbReference>
<proteinExistence type="inferred from homology"/>
<dbReference type="EMBL" id="CP151503">
    <property type="protein sequence ID" value="WZN60577.1"/>
    <property type="molecule type" value="Genomic_DNA"/>
</dbReference>
<dbReference type="HAMAP" id="MF_00055">
    <property type="entry name" value="MEMO1"/>
    <property type="match status" value="1"/>
</dbReference>
<dbReference type="Pfam" id="PF01875">
    <property type="entry name" value="Memo"/>
    <property type="match status" value="1"/>
</dbReference>
<dbReference type="Proteomes" id="UP001472866">
    <property type="component" value="Chromosome 03"/>
</dbReference>
<evidence type="ECO:0000313" key="3">
    <source>
        <dbReference type="Proteomes" id="UP001472866"/>
    </source>
</evidence>
<keyword evidence="3" id="KW-1185">Reference proteome</keyword>
<accession>A0AAX4P2T0</accession>
<evidence type="ECO:0000256" key="1">
    <source>
        <dbReference type="ARBA" id="ARBA00006315"/>
    </source>
</evidence>
<dbReference type="InterPro" id="IPR002737">
    <property type="entry name" value="MEMO1_fam"/>
</dbReference>
<dbReference type="AlphaFoldDB" id="A0AAX4P2T0"/>
<dbReference type="PANTHER" id="PTHR11060">
    <property type="entry name" value="PROTEIN MEMO1"/>
    <property type="match status" value="1"/>
</dbReference>
<organism evidence="2 3">
    <name type="scientific">Chloropicon roscoffensis</name>
    <dbReference type="NCBI Taxonomy" id="1461544"/>
    <lineage>
        <taxon>Eukaryota</taxon>
        <taxon>Viridiplantae</taxon>
        <taxon>Chlorophyta</taxon>
        <taxon>Chloropicophyceae</taxon>
        <taxon>Chloropicales</taxon>
        <taxon>Chloropicaceae</taxon>
        <taxon>Chloropicon</taxon>
    </lineage>
</organism>
<evidence type="ECO:0000313" key="2">
    <source>
        <dbReference type="EMBL" id="WZN60577.1"/>
    </source>
</evidence>
<name>A0AAX4P2T0_9CHLO</name>
<dbReference type="Gene3D" id="3.40.830.10">
    <property type="entry name" value="LigB-like"/>
    <property type="match status" value="1"/>
</dbReference>
<protein>
    <submittedName>
        <fullName evidence="2">MEMO1-like protein</fullName>
    </submittedName>
</protein>